<proteinExistence type="predicted"/>
<sequence>MEQPSLPPKSPSSKSVYDLEFDVLTHCVNHLSLSDLSNFARTCKFFKSIAYSDSVWRPLFRNQWPKLESSSISRASSVRNAYLDRHAAVQQFKLEEDVIEKYWSFQGSGDSRCLLLDKDEIFLTSGSMIVKINCLSDGSHPLVYMRDHNAKITCMRLFLASKTSLFRNEAGHKDNFLVTSSCDHSIRLWWKGHCYRNFKGHNVPVTTLSDKLLGEGSSSTDNLIASGGEDGTVRLWSLRSNSKRGQRALRATLKGHGRAIKSLSVSGYKTSLLVSISRDAKIKVWDTAASSSACSSRCVGDSSVNGPPLGIKCFESLCYVAAGTSITAIDLRTMEKVFSAAAACQSQFYSFDVLPSKSLVCTGGRDKAMLWDVRRSGTNPEPVIEMEGHCGPLSSLHMDSYKIVTGSVADSYCNVWDTSCGTPLNSLPVGIPHEPELPIGCSAMAVSGSRIVTTTCGEEARLVYLRDFMNATCPKLSNEDRNCTSKFWEPQGISDGFDD</sequence>
<dbReference type="Proteomes" id="UP001419268">
    <property type="component" value="Unassembled WGS sequence"/>
</dbReference>
<organism evidence="5 6">
    <name type="scientific">Stephania cephalantha</name>
    <dbReference type="NCBI Taxonomy" id="152367"/>
    <lineage>
        <taxon>Eukaryota</taxon>
        <taxon>Viridiplantae</taxon>
        <taxon>Streptophyta</taxon>
        <taxon>Embryophyta</taxon>
        <taxon>Tracheophyta</taxon>
        <taxon>Spermatophyta</taxon>
        <taxon>Magnoliopsida</taxon>
        <taxon>Ranunculales</taxon>
        <taxon>Menispermaceae</taxon>
        <taxon>Menispermoideae</taxon>
        <taxon>Cissampelideae</taxon>
        <taxon>Stephania</taxon>
    </lineage>
</organism>
<protein>
    <recommendedName>
        <fullName evidence="4">F-box domain-containing protein</fullName>
    </recommendedName>
</protein>
<keyword evidence="2" id="KW-0677">Repeat</keyword>
<comment type="caution">
    <text evidence="5">The sequence shown here is derived from an EMBL/GenBank/DDBJ whole genome shotgun (WGS) entry which is preliminary data.</text>
</comment>
<keyword evidence="6" id="KW-1185">Reference proteome</keyword>
<dbReference type="Pfam" id="PF00646">
    <property type="entry name" value="F-box"/>
    <property type="match status" value="1"/>
</dbReference>
<dbReference type="PROSITE" id="PS50082">
    <property type="entry name" value="WD_REPEATS_2"/>
    <property type="match status" value="2"/>
</dbReference>
<dbReference type="PROSITE" id="PS50294">
    <property type="entry name" value="WD_REPEATS_REGION"/>
    <property type="match status" value="1"/>
</dbReference>
<dbReference type="SUPFAM" id="SSF50978">
    <property type="entry name" value="WD40 repeat-like"/>
    <property type="match status" value="1"/>
</dbReference>
<reference evidence="5 6" key="1">
    <citation type="submission" date="2024-01" db="EMBL/GenBank/DDBJ databases">
        <title>Genome assemblies of Stephania.</title>
        <authorList>
            <person name="Yang L."/>
        </authorList>
    </citation>
    <scope>NUCLEOTIDE SEQUENCE [LARGE SCALE GENOMIC DNA]</scope>
    <source>
        <strain evidence="5">JXDWG</strain>
        <tissue evidence="5">Leaf</tissue>
    </source>
</reference>
<dbReference type="InterPro" id="IPR001680">
    <property type="entry name" value="WD40_rpt"/>
</dbReference>
<dbReference type="PROSITE" id="PS50181">
    <property type="entry name" value="FBOX"/>
    <property type="match status" value="1"/>
</dbReference>
<evidence type="ECO:0000313" key="6">
    <source>
        <dbReference type="Proteomes" id="UP001419268"/>
    </source>
</evidence>
<evidence type="ECO:0000256" key="1">
    <source>
        <dbReference type="ARBA" id="ARBA00022574"/>
    </source>
</evidence>
<dbReference type="SMART" id="SM00320">
    <property type="entry name" value="WD40"/>
    <property type="match status" value="5"/>
</dbReference>
<evidence type="ECO:0000256" key="2">
    <source>
        <dbReference type="ARBA" id="ARBA00022737"/>
    </source>
</evidence>
<feature type="repeat" description="WD" evidence="3">
    <location>
        <begin position="218"/>
        <end position="246"/>
    </location>
</feature>
<dbReference type="PRINTS" id="PR00320">
    <property type="entry name" value="GPROTEINBRPT"/>
</dbReference>
<feature type="domain" description="F-box" evidence="4">
    <location>
        <begin position="13"/>
        <end position="59"/>
    </location>
</feature>
<dbReference type="PANTHER" id="PTHR22847:SF746">
    <property type="entry name" value="OS01G0185400 PROTEIN"/>
    <property type="match status" value="1"/>
</dbReference>
<keyword evidence="1 3" id="KW-0853">WD repeat</keyword>
<dbReference type="Gene3D" id="2.130.10.10">
    <property type="entry name" value="YVTN repeat-like/Quinoprotein amine dehydrogenase"/>
    <property type="match status" value="3"/>
</dbReference>
<evidence type="ECO:0000259" key="4">
    <source>
        <dbReference type="PROSITE" id="PS50181"/>
    </source>
</evidence>
<dbReference type="InterPro" id="IPR001810">
    <property type="entry name" value="F-box_dom"/>
</dbReference>
<dbReference type="InterPro" id="IPR036322">
    <property type="entry name" value="WD40_repeat_dom_sf"/>
</dbReference>
<dbReference type="SUPFAM" id="SSF81383">
    <property type="entry name" value="F-box domain"/>
    <property type="match status" value="1"/>
</dbReference>
<dbReference type="InterPro" id="IPR020472">
    <property type="entry name" value="WD40_PAC1"/>
</dbReference>
<dbReference type="AlphaFoldDB" id="A0AAP0IPI8"/>
<evidence type="ECO:0000313" key="5">
    <source>
        <dbReference type="EMBL" id="KAK9119399.1"/>
    </source>
</evidence>
<dbReference type="EMBL" id="JBBNAG010000007">
    <property type="protein sequence ID" value="KAK9119399.1"/>
    <property type="molecule type" value="Genomic_DNA"/>
</dbReference>
<feature type="repeat" description="WD" evidence="3">
    <location>
        <begin position="253"/>
        <end position="295"/>
    </location>
</feature>
<dbReference type="InterPro" id="IPR015943">
    <property type="entry name" value="WD40/YVTN_repeat-like_dom_sf"/>
</dbReference>
<gene>
    <name evidence="5" type="ORF">Scep_017492</name>
</gene>
<dbReference type="PANTHER" id="PTHR22847">
    <property type="entry name" value="WD40 REPEAT PROTEIN"/>
    <property type="match status" value="1"/>
</dbReference>
<dbReference type="Gene3D" id="1.20.1280.50">
    <property type="match status" value="1"/>
</dbReference>
<evidence type="ECO:0000256" key="3">
    <source>
        <dbReference type="PROSITE-ProRule" id="PRU00221"/>
    </source>
</evidence>
<dbReference type="Pfam" id="PF00400">
    <property type="entry name" value="WD40"/>
    <property type="match status" value="4"/>
</dbReference>
<accession>A0AAP0IPI8</accession>
<name>A0AAP0IPI8_9MAGN</name>
<dbReference type="InterPro" id="IPR036047">
    <property type="entry name" value="F-box-like_dom_sf"/>
</dbReference>